<sequence length="110" mass="12295">MSDIYHMFASSNKIDLNQIEIMEQTIEIQNLKCGGCKKTIKNKLKLLEGVSNVTVNIENGTVSFTQESDEVFLNFKKTLTKLGYPLVADKNSLGKIAKSYISCAQGRMEN</sequence>
<keyword evidence="3" id="KW-1185">Reference proteome</keyword>
<reference evidence="2 3" key="1">
    <citation type="submission" date="2016-10" db="EMBL/GenBank/DDBJ databases">
        <authorList>
            <person name="de Groot N.N."/>
        </authorList>
    </citation>
    <scope>NUCLEOTIDE SEQUENCE [LARGE SCALE GENOMIC DNA]</scope>
    <source>
        <strain evidence="2 3">DSM 19886</strain>
    </source>
</reference>
<accession>A0A1G9SA88</accession>
<feature type="domain" description="HMA" evidence="1">
    <location>
        <begin position="22"/>
        <end position="87"/>
    </location>
</feature>
<evidence type="ECO:0000313" key="3">
    <source>
        <dbReference type="Proteomes" id="UP000199440"/>
    </source>
</evidence>
<gene>
    <name evidence="2" type="ORF">SAMN04488514_107181</name>
</gene>
<dbReference type="STRING" id="192904.SAMN04488514_107181"/>
<dbReference type="GO" id="GO:0046872">
    <property type="term" value="F:metal ion binding"/>
    <property type="evidence" value="ECO:0007669"/>
    <property type="project" value="InterPro"/>
</dbReference>
<dbReference type="CDD" id="cd00371">
    <property type="entry name" value="HMA"/>
    <property type="match status" value="1"/>
</dbReference>
<name>A0A1G9SA88_9FLAO</name>
<proteinExistence type="predicted"/>
<dbReference type="Proteomes" id="UP000199440">
    <property type="component" value="Unassembled WGS sequence"/>
</dbReference>
<dbReference type="SUPFAM" id="SSF55008">
    <property type="entry name" value="HMA, heavy metal-associated domain"/>
    <property type="match status" value="1"/>
</dbReference>
<evidence type="ECO:0000313" key="2">
    <source>
        <dbReference type="EMBL" id="SDM32237.1"/>
    </source>
</evidence>
<organism evidence="2 3">
    <name type="scientific">Kriegella aquimaris</name>
    <dbReference type="NCBI Taxonomy" id="192904"/>
    <lineage>
        <taxon>Bacteria</taxon>
        <taxon>Pseudomonadati</taxon>
        <taxon>Bacteroidota</taxon>
        <taxon>Flavobacteriia</taxon>
        <taxon>Flavobacteriales</taxon>
        <taxon>Flavobacteriaceae</taxon>
        <taxon>Kriegella</taxon>
    </lineage>
</organism>
<dbReference type="AlphaFoldDB" id="A0A1G9SA88"/>
<dbReference type="EMBL" id="FNGV01000007">
    <property type="protein sequence ID" value="SDM32237.1"/>
    <property type="molecule type" value="Genomic_DNA"/>
</dbReference>
<dbReference type="InterPro" id="IPR036163">
    <property type="entry name" value="HMA_dom_sf"/>
</dbReference>
<dbReference type="Gene3D" id="3.30.70.100">
    <property type="match status" value="1"/>
</dbReference>
<dbReference type="Pfam" id="PF00403">
    <property type="entry name" value="HMA"/>
    <property type="match status" value="1"/>
</dbReference>
<protein>
    <submittedName>
        <fullName evidence="2">Copper chaperone CopZ</fullName>
    </submittedName>
</protein>
<dbReference type="PROSITE" id="PS50846">
    <property type="entry name" value="HMA_2"/>
    <property type="match status" value="1"/>
</dbReference>
<evidence type="ECO:0000259" key="1">
    <source>
        <dbReference type="PROSITE" id="PS50846"/>
    </source>
</evidence>
<dbReference type="InterPro" id="IPR006121">
    <property type="entry name" value="HMA_dom"/>
</dbReference>